<proteinExistence type="predicted"/>
<keyword evidence="5" id="KW-1185">Reference proteome</keyword>
<name>A0ABN8SBC9_9CNID</name>
<feature type="non-terminal residue" evidence="4">
    <location>
        <position position="374"/>
    </location>
</feature>
<keyword evidence="2" id="KW-0812">Transmembrane</keyword>
<evidence type="ECO:0000256" key="2">
    <source>
        <dbReference type="SAM" id="Phobius"/>
    </source>
</evidence>
<feature type="signal peptide" evidence="3">
    <location>
        <begin position="1"/>
        <end position="19"/>
    </location>
</feature>
<feature type="compositionally biased region" description="Basic and acidic residues" evidence="1">
    <location>
        <begin position="329"/>
        <end position="342"/>
    </location>
</feature>
<organism evidence="4 5">
    <name type="scientific">Porites evermanni</name>
    <dbReference type="NCBI Taxonomy" id="104178"/>
    <lineage>
        <taxon>Eukaryota</taxon>
        <taxon>Metazoa</taxon>
        <taxon>Cnidaria</taxon>
        <taxon>Anthozoa</taxon>
        <taxon>Hexacorallia</taxon>
        <taxon>Scleractinia</taxon>
        <taxon>Fungiina</taxon>
        <taxon>Poritidae</taxon>
        <taxon>Porites</taxon>
    </lineage>
</organism>
<accession>A0ABN8SBC9</accession>
<keyword evidence="2" id="KW-0472">Membrane</keyword>
<sequence>MAFKTILFPFLCFLVSSTAEQNCSEYQCSLVPVGEDLSSEFQLKASEKGVKLVYLQVKIIGNDSYGPLNVPDEFLPDWWVYTRSISEPMLSLPYDYDALSLGLLNYQVRSMTVPLIENPAGCLGALNSSCQNKAIGRALLKNVTRTSHKVGEVDVVCVQVIKYYTYFQLLYHEDNLEYDCCIREKNSVEIRCNQSARTTVWLEAFNVVLLILQGVLMLCFPGFPRALPGFIINLQEELEKEKQEEKVLENELDSNNQGQELTEDQRFRDHYQRDSSTEGDQNLSETEILVHSYDGRTHTCTNSSPVRSEGESHDGDNQGQVQGGVCGHNRRDSSTGGDHQHPSEENFPLAFLIFFLAYWVTLPCFLASKYRGFL</sequence>
<keyword evidence="2" id="KW-1133">Transmembrane helix</keyword>
<feature type="region of interest" description="Disordered" evidence="1">
    <location>
        <begin position="245"/>
        <end position="342"/>
    </location>
</feature>
<comment type="caution">
    <text evidence="4">The sequence shown here is derived from an EMBL/GenBank/DDBJ whole genome shotgun (WGS) entry which is preliminary data.</text>
</comment>
<evidence type="ECO:0000313" key="4">
    <source>
        <dbReference type="EMBL" id="CAH3189007.1"/>
    </source>
</evidence>
<dbReference type="EMBL" id="CALNXI010002569">
    <property type="protein sequence ID" value="CAH3189007.1"/>
    <property type="molecule type" value="Genomic_DNA"/>
</dbReference>
<protein>
    <submittedName>
        <fullName evidence="4">Uncharacterized protein</fullName>
    </submittedName>
</protein>
<evidence type="ECO:0000313" key="5">
    <source>
        <dbReference type="Proteomes" id="UP001159427"/>
    </source>
</evidence>
<evidence type="ECO:0000256" key="3">
    <source>
        <dbReference type="SAM" id="SignalP"/>
    </source>
</evidence>
<reference evidence="4 5" key="1">
    <citation type="submission" date="2022-05" db="EMBL/GenBank/DDBJ databases">
        <authorList>
            <consortium name="Genoscope - CEA"/>
            <person name="William W."/>
        </authorList>
    </citation>
    <scope>NUCLEOTIDE SEQUENCE [LARGE SCALE GENOMIC DNA]</scope>
</reference>
<evidence type="ECO:0000256" key="1">
    <source>
        <dbReference type="SAM" id="MobiDB-lite"/>
    </source>
</evidence>
<keyword evidence="3" id="KW-0732">Signal</keyword>
<feature type="compositionally biased region" description="Basic and acidic residues" evidence="1">
    <location>
        <begin position="263"/>
        <end position="276"/>
    </location>
</feature>
<feature type="chain" id="PRO_5045157213" evidence="3">
    <location>
        <begin position="20"/>
        <end position="374"/>
    </location>
</feature>
<dbReference type="Proteomes" id="UP001159427">
    <property type="component" value="Unassembled WGS sequence"/>
</dbReference>
<gene>
    <name evidence="4" type="ORF">PEVE_00018961</name>
</gene>
<feature type="transmembrane region" description="Helical" evidence="2">
    <location>
        <begin position="349"/>
        <end position="368"/>
    </location>
</feature>